<evidence type="ECO:0000313" key="3">
    <source>
        <dbReference type="EMBL" id="GLJ77811.1"/>
    </source>
</evidence>
<name>A0A9W6HC37_9MICO</name>
<proteinExistence type="predicted"/>
<sequence length="489" mass="50405">MRSPGAHCKGLARRSRRDPDGVLVGFAAIVTMTSVVAGLIGAPVMPADIPPQAAYSSVAQMSPAVAEVSHSVADAPHSVAVASHTVVGDAPTGSGPATVAAGSILGALSRLSAADLPAFIDAHRSDLGRLLANPPQATDVSGVWRLLDPVKQSTLLHSAPHVIGNLEGIPYAVRGQANTLDLTRTIADTTKRLTTENGKAVRIELQRKLTTLGNVAKAMKAKDGVKRTLVALDTSDDARASIVIGDLATAHYVSVLVPGMYMSVGEQVVDWAKTAQNLYDEQVSWLRRVLGPRGGQGTPGVATVAWIGYQTPVLMNIGGLTLATQGADSLERTLEGIQTMRRASPPYLSVLAHSYGSTAALLALQRHTVTVDALALMGSPGSDAQSVKALSVRDGNVFVGQADLDPIVHSAFFGSDPGSASYGAQRMGVDGGADPVTGETLAGSSGHNEYFTAGTECMRNLALIGIDLGRLVMGSAPSGTPAVQNASGH</sequence>
<dbReference type="SUPFAM" id="SSF53474">
    <property type="entry name" value="alpha/beta-Hydrolases"/>
    <property type="match status" value="1"/>
</dbReference>
<dbReference type="InterPro" id="IPR029058">
    <property type="entry name" value="AB_hydrolase_fold"/>
</dbReference>
<keyword evidence="4" id="KW-1185">Reference proteome</keyword>
<keyword evidence="1" id="KW-0812">Transmembrane</keyword>
<comment type="caution">
    <text evidence="3">The sequence shown here is derived from an EMBL/GenBank/DDBJ whole genome shotgun (WGS) entry which is preliminary data.</text>
</comment>
<dbReference type="Proteomes" id="UP001142372">
    <property type="component" value="Unassembled WGS sequence"/>
</dbReference>
<feature type="domain" description="DUF1023" evidence="2">
    <location>
        <begin position="233"/>
        <end position="412"/>
    </location>
</feature>
<keyword evidence="1" id="KW-0472">Membrane</keyword>
<protein>
    <recommendedName>
        <fullName evidence="2">DUF1023 domain-containing protein</fullName>
    </recommendedName>
</protein>
<keyword evidence="1" id="KW-1133">Transmembrane helix</keyword>
<reference evidence="3" key="1">
    <citation type="journal article" date="2014" name="Int. J. Syst. Evol. Microbiol.">
        <title>Complete genome sequence of Corynebacterium casei LMG S-19264T (=DSM 44701T), isolated from a smear-ripened cheese.</title>
        <authorList>
            <consortium name="US DOE Joint Genome Institute (JGI-PGF)"/>
            <person name="Walter F."/>
            <person name="Albersmeier A."/>
            <person name="Kalinowski J."/>
            <person name="Ruckert C."/>
        </authorList>
    </citation>
    <scope>NUCLEOTIDE SEQUENCE</scope>
    <source>
        <strain evidence="3">VKM Ac-1401</strain>
    </source>
</reference>
<dbReference type="InterPro" id="IPR010427">
    <property type="entry name" value="DUF1023"/>
</dbReference>
<dbReference type="EMBL" id="BSEN01000015">
    <property type="protein sequence ID" value="GLJ77811.1"/>
    <property type="molecule type" value="Genomic_DNA"/>
</dbReference>
<feature type="transmembrane region" description="Helical" evidence="1">
    <location>
        <begin position="21"/>
        <end position="42"/>
    </location>
</feature>
<accession>A0A9W6HC37</accession>
<dbReference type="Pfam" id="PF06259">
    <property type="entry name" value="Abhydrolase_8"/>
    <property type="match status" value="1"/>
</dbReference>
<gene>
    <name evidence="3" type="ORF">GCM10017584_33850</name>
</gene>
<organism evidence="3 4">
    <name type="scientific">Leifsonia poae</name>
    <dbReference type="NCBI Taxonomy" id="110933"/>
    <lineage>
        <taxon>Bacteria</taxon>
        <taxon>Bacillati</taxon>
        <taxon>Actinomycetota</taxon>
        <taxon>Actinomycetes</taxon>
        <taxon>Micrococcales</taxon>
        <taxon>Microbacteriaceae</taxon>
        <taxon>Leifsonia</taxon>
    </lineage>
</organism>
<evidence type="ECO:0000256" key="1">
    <source>
        <dbReference type="SAM" id="Phobius"/>
    </source>
</evidence>
<evidence type="ECO:0000313" key="4">
    <source>
        <dbReference type="Proteomes" id="UP001142372"/>
    </source>
</evidence>
<evidence type="ECO:0000259" key="2">
    <source>
        <dbReference type="Pfam" id="PF06259"/>
    </source>
</evidence>
<dbReference type="AlphaFoldDB" id="A0A9W6HC37"/>
<reference evidence="3" key="2">
    <citation type="submission" date="2023-01" db="EMBL/GenBank/DDBJ databases">
        <authorList>
            <person name="Sun Q."/>
            <person name="Evtushenko L."/>
        </authorList>
    </citation>
    <scope>NUCLEOTIDE SEQUENCE</scope>
    <source>
        <strain evidence="3">VKM Ac-1401</strain>
    </source>
</reference>